<dbReference type="EMBL" id="KV921857">
    <property type="protein sequence ID" value="ORE11408.1"/>
    <property type="molecule type" value="Genomic_DNA"/>
</dbReference>
<dbReference type="AlphaFoldDB" id="A0A1X0RHR7"/>
<reference evidence="3" key="1">
    <citation type="journal article" date="2016" name="Proc. Natl. Acad. Sci. U.S.A.">
        <title>Lipid metabolic changes in an early divergent fungus govern the establishment of a mutualistic symbiosis with endobacteria.</title>
        <authorList>
            <person name="Lastovetsky O.A."/>
            <person name="Gaspar M.L."/>
            <person name="Mondo S.J."/>
            <person name="LaButti K.M."/>
            <person name="Sandor L."/>
            <person name="Grigoriev I.V."/>
            <person name="Henry S.A."/>
            <person name="Pawlowska T.E."/>
        </authorList>
    </citation>
    <scope>NUCLEOTIDE SEQUENCE [LARGE SCALE GENOMIC DNA]</scope>
    <source>
        <strain evidence="3">ATCC 52814</strain>
    </source>
</reference>
<name>A0A1X0RHR7_RHIZD</name>
<feature type="domain" description="F-box" evidence="2">
    <location>
        <begin position="81"/>
        <end position="128"/>
    </location>
</feature>
<dbReference type="SUPFAM" id="SSF81383">
    <property type="entry name" value="F-box domain"/>
    <property type="match status" value="1"/>
</dbReference>
<dbReference type="SUPFAM" id="SSF52047">
    <property type="entry name" value="RNI-like"/>
    <property type="match status" value="1"/>
</dbReference>
<proteinExistence type="predicted"/>
<dbReference type="VEuPathDB" id="FungiDB:BCV72DRAFT_326235"/>
<dbReference type="Proteomes" id="UP000242414">
    <property type="component" value="Unassembled WGS sequence"/>
</dbReference>
<dbReference type="InterPro" id="IPR036047">
    <property type="entry name" value="F-box-like_dom_sf"/>
</dbReference>
<sequence>MSIKQVPLQAKNVNSRGTFDTRKVNDKTIKPLKSRSDQVTPRSINNDIRPISASQPIQSKKTNKKYHSQPIHYDDLFVDNDTPIFRLPPDCMMIIFAQYNDAKTLTTLASVCRRWRRTILQPHLWKDTYYQLHEFNQHLKTLCRPYRTSLQLSYIQSLTISSSSLHQKMMPGTLPRLSAFKQLKKIHLIDLYIDDISKITKLFNHVKVLICDNIRRDDDRCTIHLSIFSHLLELEDIRLHFDRPCNLGGPMMPFMHNRNVIAPIFPPCLKSLQLLNVYDFEESLIRLYSGRLVSSRTSVEQDLLMKYKVLTSQIRLTTLTLNRCSSFTANVWRLCMIPCTRNLEYLSLTGWKPPVVDRVDSEEALTDFFGGLKQIKEIKLHDFVCTPGLIQGIKRLARSYRMNGQTGAIEEYLDQTLFDLSLSFPNGGARRSRTYRS</sequence>
<accession>A0A1X0RHR7</accession>
<dbReference type="PROSITE" id="PS50181">
    <property type="entry name" value="FBOX"/>
    <property type="match status" value="1"/>
</dbReference>
<dbReference type="InterPro" id="IPR001810">
    <property type="entry name" value="F-box_dom"/>
</dbReference>
<evidence type="ECO:0000259" key="2">
    <source>
        <dbReference type="PROSITE" id="PS50181"/>
    </source>
</evidence>
<feature type="compositionally biased region" description="Basic and acidic residues" evidence="1">
    <location>
        <begin position="19"/>
        <end position="29"/>
    </location>
</feature>
<gene>
    <name evidence="3" type="ORF">BCV72DRAFT_326235</name>
</gene>
<organism evidence="3">
    <name type="scientific">Rhizopus microsporus var. microsporus</name>
    <dbReference type="NCBI Taxonomy" id="86635"/>
    <lineage>
        <taxon>Eukaryota</taxon>
        <taxon>Fungi</taxon>
        <taxon>Fungi incertae sedis</taxon>
        <taxon>Mucoromycota</taxon>
        <taxon>Mucoromycotina</taxon>
        <taxon>Mucoromycetes</taxon>
        <taxon>Mucorales</taxon>
        <taxon>Mucorineae</taxon>
        <taxon>Rhizopodaceae</taxon>
        <taxon>Rhizopus</taxon>
    </lineage>
</organism>
<evidence type="ECO:0000256" key="1">
    <source>
        <dbReference type="SAM" id="MobiDB-lite"/>
    </source>
</evidence>
<dbReference type="OrthoDB" id="10257471at2759"/>
<dbReference type="Gene3D" id="1.20.1280.50">
    <property type="match status" value="1"/>
</dbReference>
<protein>
    <recommendedName>
        <fullName evidence="2">F-box domain-containing protein</fullName>
    </recommendedName>
</protein>
<feature type="region of interest" description="Disordered" evidence="1">
    <location>
        <begin position="14"/>
        <end position="65"/>
    </location>
</feature>
<evidence type="ECO:0000313" key="3">
    <source>
        <dbReference type="EMBL" id="ORE11408.1"/>
    </source>
</evidence>
<feature type="compositionally biased region" description="Polar residues" evidence="1">
    <location>
        <begin position="37"/>
        <end position="60"/>
    </location>
</feature>
<dbReference type="Pfam" id="PF12937">
    <property type="entry name" value="F-box-like"/>
    <property type="match status" value="1"/>
</dbReference>
<dbReference type="SMART" id="SM00256">
    <property type="entry name" value="FBOX"/>
    <property type="match status" value="1"/>
</dbReference>